<evidence type="ECO:0000313" key="2">
    <source>
        <dbReference type="Proteomes" id="UP000035199"/>
    </source>
</evidence>
<gene>
    <name evidence="1" type="ORF">CMUST_06790</name>
</gene>
<reference evidence="1 2" key="1">
    <citation type="journal article" date="2015" name="Genome Announc.">
        <title>Complete Genome Sequence of the Type Strain Corynebacterium mustelae DSM 45274, Isolated from Various Tissues of a Male Ferret with Lethal Sepsis.</title>
        <authorList>
            <person name="Ruckert C."/>
            <person name="Eimer J."/>
            <person name="Winkler A."/>
            <person name="Tauch A."/>
        </authorList>
    </citation>
    <scope>NUCLEOTIDE SEQUENCE [LARGE SCALE GENOMIC DNA]</scope>
    <source>
        <strain evidence="1 2">DSM 45274</strain>
    </source>
</reference>
<organism evidence="1 2">
    <name type="scientific">Corynebacterium mustelae</name>
    <dbReference type="NCBI Taxonomy" id="571915"/>
    <lineage>
        <taxon>Bacteria</taxon>
        <taxon>Bacillati</taxon>
        <taxon>Actinomycetota</taxon>
        <taxon>Actinomycetes</taxon>
        <taxon>Mycobacteriales</taxon>
        <taxon>Corynebacteriaceae</taxon>
        <taxon>Corynebacterium</taxon>
    </lineage>
</organism>
<evidence type="ECO:0000313" key="1">
    <source>
        <dbReference type="EMBL" id="AKK05692.1"/>
    </source>
</evidence>
<dbReference type="RefSeq" id="WP_047261856.1">
    <property type="nucleotide sequence ID" value="NZ_CP011542.1"/>
</dbReference>
<dbReference type="OrthoDB" id="7065495at2"/>
<sequence length="950" mass="104275">MNNHSPLTKKIWRALKEADSEQAQLELIASYPQAADIAAAYVARCTSNEKWSGQHTYTPGGRLSVVLVHKYALPTPKKRQYLHNWAIFIKSALEENYPDRDVFLQRFPEHLHHAFSLGLPAFGPIGAAVIAALEKNVLSREKALEYLWQDLARPIRPKDRNQWAHILQSCIHPTHEEMLAHLGIIRQLVGTGESAMLELFIPPLLTHLSPEEAGDLALAGLYANTKKARQAVLDALADAPSVVGGAVDKLQERIAELTHAPNPTTATWNKPPPLWQIQPLTWKEPTADTLLAALRDGEAEQARAYAVQLAYTDCEAARRVLRGSGLWEKWAKNPRISWATPGKWHTINSLCDDALEAHLGKIPTMLSAPSFPDLRITIDDLLTRLGRYEEAECDVLAPDLLLALCRLDVRGVSSADLLESPVMVTDRAKNRWPAIETTTAYVDDPFVEPELTLGRERWKPESVQLPKSLAARFTLSPSVLGDSLTPFTFPHFGDACCTQLCYSGFVDPNPVPVAEQLAHRAEPLGVGALMNMVGIQRALKPALNERLMQAISQAWERGLVRPERVDVAYLDWKPHGWAQIPALVTAMRELVDAGMLSLCWPIWDGILTSMAKEKRLPAGATNVVAAMTDYLPAVIAAHPDAAHQIPGVQAMAARGGKSQAVVGAVSLAAALGVKAAPEPVKEKHVELPVQRPTEAELNKLWPKTITTLAEYPDGAHYRLELVPTTTTQNRLDTIITFPHDESKYRFNPDSNLIVAMCSWGYAPTATETHFLFVEGEKACLADTPRPWKQWKADGREGPLHLPFTNSMVALLLVCATGDFARSYAQDQLIHVASQRRISPKAVATVMAEVVALPEFNPGKLVPAITDTTVACLWPILTESLNHAALEKPPRWLGRIVGAVAEHLGLLVAATHTGRIPAAAWAGLHALAAQTKKTAAVKKAQHIAPNLRVDQ</sequence>
<protein>
    <submittedName>
        <fullName evidence="1">Uncharacterized protein</fullName>
    </submittedName>
</protein>
<dbReference type="KEGG" id="cmv:CMUST_06790"/>
<name>A0A0G3H3N1_9CORY</name>
<dbReference type="Proteomes" id="UP000035199">
    <property type="component" value="Chromosome"/>
</dbReference>
<dbReference type="STRING" id="571915.CMUST_06790"/>
<reference evidence="2" key="2">
    <citation type="submission" date="2015-05" db="EMBL/GenBank/DDBJ databases">
        <title>Complete genome sequence of Corynebacterium mustelae DSM 45274, isolated from various tissues of a male ferret with lethal sepsis.</title>
        <authorList>
            <person name="Ruckert C."/>
            <person name="Albersmeier A."/>
            <person name="Winkler A."/>
            <person name="Tauch A."/>
        </authorList>
    </citation>
    <scope>NUCLEOTIDE SEQUENCE [LARGE SCALE GENOMIC DNA]</scope>
    <source>
        <strain evidence="2">DSM 45274</strain>
    </source>
</reference>
<dbReference type="AlphaFoldDB" id="A0A0G3H3N1"/>
<dbReference type="PATRIC" id="fig|571915.4.peg.1445"/>
<proteinExistence type="predicted"/>
<keyword evidence="2" id="KW-1185">Reference proteome</keyword>
<accession>A0A0G3H3N1</accession>
<dbReference type="EMBL" id="CP011542">
    <property type="protein sequence ID" value="AKK05692.1"/>
    <property type="molecule type" value="Genomic_DNA"/>
</dbReference>